<evidence type="ECO:0000256" key="3">
    <source>
        <dbReference type="ARBA" id="ARBA00022768"/>
    </source>
</evidence>
<evidence type="ECO:0000256" key="4">
    <source>
        <dbReference type="ARBA" id="ARBA00022917"/>
    </source>
</evidence>
<feature type="domain" description="GST C-terminal" evidence="9">
    <location>
        <begin position="115"/>
        <end position="244"/>
    </location>
</feature>
<dbReference type="PROSITE" id="PS50040">
    <property type="entry name" value="EF1G_C"/>
    <property type="match status" value="1"/>
</dbReference>
<evidence type="ECO:0000256" key="2">
    <source>
        <dbReference type="ARBA" id="ARBA00011237"/>
    </source>
</evidence>
<dbReference type="InterPro" id="IPR004046">
    <property type="entry name" value="GST_C"/>
</dbReference>
<evidence type="ECO:0000259" key="8">
    <source>
        <dbReference type="PROSITE" id="PS50404"/>
    </source>
</evidence>
<organism evidence="10 11">
    <name type="scientific">Colocasia esculenta</name>
    <name type="common">Wild taro</name>
    <name type="synonym">Arum esculentum</name>
    <dbReference type="NCBI Taxonomy" id="4460"/>
    <lineage>
        <taxon>Eukaryota</taxon>
        <taxon>Viridiplantae</taxon>
        <taxon>Streptophyta</taxon>
        <taxon>Embryophyta</taxon>
        <taxon>Tracheophyta</taxon>
        <taxon>Spermatophyta</taxon>
        <taxon>Magnoliopsida</taxon>
        <taxon>Liliopsida</taxon>
        <taxon>Araceae</taxon>
        <taxon>Aroideae</taxon>
        <taxon>Colocasieae</taxon>
        <taxon>Colocasia</taxon>
    </lineage>
</organism>
<dbReference type="InterPro" id="IPR044628">
    <property type="entry name" value="EF-1-gamma_plant"/>
</dbReference>
<dbReference type="InterPro" id="IPR036282">
    <property type="entry name" value="Glutathione-S-Trfase_C_sf"/>
</dbReference>
<dbReference type="Gene3D" id="1.20.1050.10">
    <property type="match status" value="1"/>
</dbReference>
<dbReference type="Pfam" id="PF00043">
    <property type="entry name" value="GST_C"/>
    <property type="match status" value="1"/>
</dbReference>
<dbReference type="SUPFAM" id="SSF47616">
    <property type="entry name" value="GST C-terminal domain-like"/>
    <property type="match status" value="1"/>
</dbReference>
<dbReference type="Pfam" id="PF00647">
    <property type="entry name" value="EF1G"/>
    <property type="match status" value="1"/>
</dbReference>
<name>A0A843X9V1_COLES</name>
<evidence type="ECO:0000313" key="10">
    <source>
        <dbReference type="EMBL" id="MQM16067.1"/>
    </source>
</evidence>
<dbReference type="InterPro" id="IPR010987">
    <property type="entry name" value="Glutathione-S-Trfase_C-like"/>
</dbReference>
<feature type="region of interest" description="Disordered" evidence="6">
    <location>
        <begin position="242"/>
        <end position="300"/>
    </location>
</feature>
<dbReference type="SFLD" id="SFLDS00019">
    <property type="entry name" value="Glutathione_Transferase_(cytos"/>
    <property type="match status" value="1"/>
</dbReference>
<dbReference type="AlphaFoldDB" id="A0A843X9V1"/>
<feature type="domain" description="GST N-terminal" evidence="8">
    <location>
        <begin position="29"/>
        <end position="110"/>
    </location>
</feature>
<dbReference type="SFLD" id="SFLDG00358">
    <property type="entry name" value="Main_(cytGST)"/>
    <property type="match status" value="1"/>
</dbReference>
<dbReference type="CDD" id="cd03181">
    <property type="entry name" value="GST_C_EF1Bgamma_like"/>
    <property type="match status" value="1"/>
</dbReference>
<evidence type="ECO:0000313" key="11">
    <source>
        <dbReference type="Proteomes" id="UP000652761"/>
    </source>
</evidence>
<dbReference type="InterPro" id="IPR001662">
    <property type="entry name" value="EF1B_G_C"/>
</dbReference>
<dbReference type="EMBL" id="NMUH01006825">
    <property type="protein sequence ID" value="MQM16067.1"/>
    <property type="molecule type" value="Genomic_DNA"/>
</dbReference>
<reference evidence="10" key="1">
    <citation type="submission" date="2017-07" db="EMBL/GenBank/DDBJ databases">
        <title>Taro Niue Genome Assembly and Annotation.</title>
        <authorList>
            <person name="Atibalentja N."/>
            <person name="Keating K."/>
            <person name="Fields C.J."/>
        </authorList>
    </citation>
    <scope>NUCLEOTIDE SEQUENCE</scope>
    <source>
        <strain evidence="10">Niue_2</strain>
        <tissue evidence="10">Leaf</tissue>
    </source>
</reference>
<dbReference type="GO" id="GO:0003746">
    <property type="term" value="F:translation elongation factor activity"/>
    <property type="evidence" value="ECO:0007669"/>
    <property type="project" value="UniProtKB-UniRule"/>
</dbReference>
<protein>
    <recommendedName>
        <fullName evidence="12">Elongation factor 1-gamma</fullName>
    </recommendedName>
</protein>
<accession>A0A843X9V1</accession>
<dbReference type="Gene3D" id="3.30.70.1010">
    <property type="entry name" value="Translation elongation factor EF1B, gamma chain, conserved domain"/>
    <property type="match status" value="1"/>
</dbReference>
<dbReference type="Proteomes" id="UP000652761">
    <property type="component" value="Unassembled WGS sequence"/>
</dbReference>
<dbReference type="FunFam" id="3.40.30.10:FF:000148">
    <property type="entry name" value="Elongation factor 1B gamma"/>
    <property type="match status" value="1"/>
</dbReference>
<dbReference type="GO" id="GO:0004364">
    <property type="term" value="F:glutathione transferase activity"/>
    <property type="evidence" value="ECO:0007669"/>
    <property type="project" value="InterPro"/>
</dbReference>
<evidence type="ECO:0000259" key="7">
    <source>
        <dbReference type="PROSITE" id="PS50040"/>
    </source>
</evidence>
<dbReference type="InterPro" id="IPR036249">
    <property type="entry name" value="Thioredoxin-like_sf"/>
</dbReference>
<evidence type="ECO:0000256" key="5">
    <source>
        <dbReference type="PROSITE-ProRule" id="PRU00519"/>
    </source>
</evidence>
<dbReference type="PANTHER" id="PTHR44372:SF1">
    <property type="entry name" value="ELONGATION FACTOR 1-GAMMA 3"/>
    <property type="match status" value="1"/>
</dbReference>
<comment type="function">
    <text evidence="1">Probably plays a role in anchoring the complex to other cellular components.</text>
</comment>
<comment type="subunit">
    <text evidence="2">EF-1 is composed of four subunits: alpha, beta, delta, and gamma.</text>
</comment>
<evidence type="ECO:0000259" key="9">
    <source>
        <dbReference type="PROSITE" id="PS50405"/>
    </source>
</evidence>
<evidence type="ECO:0000256" key="6">
    <source>
        <dbReference type="SAM" id="MobiDB-lite"/>
    </source>
</evidence>
<dbReference type="FunFam" id="1.20.1050.10:FF:000006">
    <property type="entry name" value="Elongation factor 1 gamma"/>
    <property type="match status" value="1"/>
</dbReference>
<keyword evidence="11" id="KW-1185">Reference proteome</keyword>
<dbReference type="SUPFAM" id="SSF89942">
    <property type="entry name" value="eEF1-gamma domain"/>
    <property type="match status" value="1"/>
</dbReference>
<feature type="domain" description="EF-1-gamma C-terminal" evidence="7">
    <location>
        <begin position="293"/>
        <end position="453"/>
    </location>
</feature>
<sequence>MESPTGSCWSLENTLQQLVVINELQYCLPQEVLHAGEGNKNAFKTLIAAEYNGVKVELVKNFQMGVSNKTPEFLQMNPIGKVPVLETPDGPVFESNAMARYVARLKADTTLYGSSLIDYAHIEQWMDFSATEIDSSIGRWLFPRLGFGAPYLPPAEEAAIAALKRSLAALNTHLSTNTYLVGHAVTLADIVMTCNLFLGFKLILTKSFTSEFPHVERYFWTMVNQPKVKKVIGEVKQAESVPAVQSAKKPAQPKEAAKPKAKEEAKKEAKKEPAKPKAAEPAEEEEEAPKPKPKNPLDLLPPSKMILDEWKRLYSNTKTNFREVAIKGFWDMYDPEGYSLWFCDYKYNDENTVSFVTLNKVGGFLQRMDLARKYAFGKMLVIGSQPPYKVKGLWLFRGKEIPQFVLDECYDMELYDWAKVDISDEVQKERVNAMIEDLEPFEGEALLDAKCFK</sequence>
<dbReference type="FunFam" id="3.30.70.1010:FF:000001">
    <property type="entry name" value="Elongation factor 1-gamma 1"/>
    <property type="match status" value="1"/>
</dbReference>
<dbReference type="Pfam" id="PF02798">
    <property type="entry name" value="GST_N"/>
    <property type="match status" value="1"/>
</dbReference>
<dbReference type="Gene3D" id="3.40.30.10">
    <property type="entry name" value="Glutaredoxin"/>
    <property type="match status" value="1"/>
</dbReference>
<dbReference type="OrthoDB" id="249703at2759"/>
<evidence type="ECO:0000256" key="1">
    <source>
        <dbReference type="ARBA" id="ARBA00003468"/>
    </source>
</evidence>
<proteinExistence type="predicted"/>
<dbReference type="PROSITE" id="PS50405">
    <property type="entry name" value="GST_CTER"/>
    <property type="match status" value="1"/>
</dbReference>
<dbReference type="PROSITE" id="PS50404">
    <property type="entry name" value="GST_NTER"/>
    <property type="match status" value="1"/>
</dbReference>
<keyword evidence="4 5" id="KW-0648">Protein biosynthesis</keyword>
<comment type="caution">
    <text evidence="10">The sequence shown here is derived from an EMBL/GenBank/DDBJ whole genome shotgun (WGS) entry which is preliminary data.</text>
</comment>
<gene>
    <name evidence="10" type="ORF">Taro_049018</name>
</gene>
<dbReference type="InterPro" id="IPR004045">
    <property type="entry name" value="Glutathione_S-Trfase_N"/>
</dbReference>
<evidence type="ECO:0008006" key="12">
    <source>
        <dbReference type="Google" id="ProtNLM"/>
    </source>
</evidence>
<dbReference type="PANTHER" id="PTHR44372">
    <property type="entry name" value="ELONGATION FACTOR 1-GAMMA 1-RELATED"/>
    <property type="match status" value="1"/>
</dbReference>
<dbReference type="CDD" id="cd03044">
    <property type="entry name" value="GST_N_EF1Bgamma"/>
    <property type="match status" value="1"/>
</dbReference>
<dbReference type="InterPro" id="IPR036433">
    <property type="entry name" value="EF1B_G_C_sf"/>
</dbReference>
<dbReference type="SMART" id="SM01183">
    <property type="entry name" value="EF1G"/>
    <property type="match status" value="1"/>
</dbReference>
<feature type="compositionally biased region" description="Basic and acidic residues" evidence="6">
    <location>
        <begin position="255"/>
        <end position="280"/>
    </location>
</feature>
<dbReference type="SUPFAM" id="SSF52833">
    <property type="entry name" value="Thioredoxin-like"/>
    <property type="match status" value="1"/>
</dbReference>
<dbReference type="InterPro" id="IPR040079">
    <property type="entry name" value="Glutathione_S-Trfase"/>
</dbReference>
<keyword evidence="3 5" id="KW-0251">Elongation factor</keyword>